<evidence type="ECO:0008006" key="9">
    <source>
        <dbReference type="Google" id="ProtNLM"/>
    </source>
</evidence>
<dbReference type="Pfam" id="PF05462">
    <property type="entry name" value="Dicty_CAR"/>
    <property type="match status" value="1"/>
</dbReference>
<protein>
    <recommendedName>
        <fullName evidence="9">G-protein coupled receptors family 2 profile 2 domain-containing protein</fullName>
    </recommendedName>
</protein>
<dbReference type="VEuPathDB" id="FungiDB:SPPG_02539"/>
<reference evidence="7 8" key="1">
    <citation type="submission" date="2009-08" db="EMBL/GenBank/DDBJ databases">
        <title>The Genome Sequence of Spizellomyces punctatus strain DAOM BR117.</title>
        <authorList>
            <consortium name="The Broad Institute Genome Sequencing Platform"/>
            <person name="Russ C."/>
            <person name="Cuomo C."/>
            <person name="Shea T."/>
            <person name="Young S.K."/>
            <person name="Zeng Q."/>
            <person name="Koehrsen M."/>
            <person name="Haas B."/>
            <person name="Borodovsky M."/>
            <person name="Guigo R."/>
            <person name="Alvarado L."/>
            <person name="Berlin A."/>
            <person name="Bochicchio J."/>
            <person name="Borenstein D."/>
            <person name="Chapman S."/>
            <person name="Chen Z."/>
            <person name="Engels R."/>
            <person name="Freedman E."/>
            <person name="Gellesch M."/>
            <person name="Goldberg J."/>
            <person name="Griggs A."/>
            <person name="Gujja S."/>
            <person name="Heiman D."/>
            <person name="Hepburn T."/>
            <person name="Howarth C."/>
            <person name="Jen D."/>
            <person name="Larson L."/>
            <person name="Lewis B."/>
            <person name="Mehta T."/>
            <person name="Park D."/>
            <person name="Pearson M."/>
            <person name="Roberts A."/>
            <person name="Saif S."/>
            <person name="Shenoy N."/>
            <person name="Sisk P."/>
            <person name="Stolte C."/>
            <person name="Sykes S."/>
            <person name="Thomson T."/>
            <person name="Walk T."/>
            <person name="White J."/>
            <person name="Yandava C."/>
            <person name="Burger G."/>
            <person name="Gray M.W."/>
            <person name="Holland P.W.H."/>
            <person name="King N."/>
            <person name="Lang F.B.F."/>
            <person name="Roger A.J."/>
            <person name="Ruiz-Trillo I."/>
            <person name="Lander E."/>
            <person name="Nusbaum C."/>
        </authorList>
    </citation>
    <scope>NUCLEOTIDE SEQUENCE [LARGE SCALE GENOMIC DNA]</scope>
    <source>
        <strain evidence="7 8">DAOM BR117</strain>
    </source>
</reference>
<dbReference type="EMBL" id="KQ257453">
    <property type="protein sequence ID" value="KND02036.1"/>
    <property type="molecule type" value="Genomic_DNA"/>
</dbReference>
<evidence type="ECO:0000256" key="6">
    <source>
        <dbReference type="SAM" id="Phobius"/>
    </source>
</evidence>
<dbReference type="AlphaFoldDB" id="A0A0L0HKP0"/>
<keyword evidence="8" id="KW-1185">Reference proteome</keyword>
<keyword evidence="2 6" id="KW-0812">Transmembrane</keyword>
<keyword evidence="3 6" id="KW-1133">Transmembrane helix</keyword>
<organism evidence="7 8">
    <name type="scientific">Spizellomyces punctatus (strain DAOM BR117)</name>
    <dbReference type="NCBI Taxonomy" id="645134"/>
    <lineage>
        <taxon>Eukaryota</taxon>
        <taxon>Fungi</taxon>
        <taxon>Fungi incertae sedis</taxon>
        <taxon>Chytridiomycota</taxon>
        <taxon>Chytridiomycota incertae sedis</taxon>
        <taxon>Chytridiomycetes</taxon>
        <taxon>Spizellomycetales</taxon>
        <taxon>Spizellomycetaceae</taxon>
        <taxon>Spizellomyces</taxon>
    </lineage>
</organism>
<comment type="subcellular location">
    <subcellularLocation>
        <location evidence="1">Membrane</location>
        <topology evidence="1">Multi-pass membrane protein</topology>
    </subcellularLocation>
</comment>
<keyword evidence="4 6" id="KW-0472">Membrane</keyword>
<feature type="transmembrane region" description="Helical" evidence="6">
    <location>
        <begin position="115"/>
        <end position="133"/>
    </location>
</feature>
<dbReference type="GO" id="GO:0005886">
    <property type="term" value="C:plasma membrane"/>
    <property type="evidence" value="ECO:0007669"/>
    <property type="project" value="TreeGrafter"/>
</dbReference>
<evidence type="ECO:0000256" key="1">
    <source>
        <dbReference type="ARBA" id="ARBA00004141"/>
    </source>
</evidence>
<dbReference type="PANTHER" id="PTHR23112">
    <property type="entry name" value="G PROTEIN-COUPLED RECEPTOR 157-RELATED"/>
    <property type="match status" value="1"/>
</dbReference>
<accession>A0A0L0HKP0</accession>
<evidence type="ECO:0000256" key="3">
    <source>
        <dbReference type="ARBA" id="ARBA00022989"/>
    </source>
</evidence>
<sequence length="391" mass="43073">MSTRTRFDGEVELVWNITHISSLVSIFLSLIGEVYLFIHIRRYFIARRRNGRYTSPSRRPPAVVAFAAAIAISDFLFSVHHGIDHLHSLITGYVADGALCEWLGFGSLLGLDSTAVWSFMLALYMSCLVLFGIRLDDNERKAWTFMALIGWGVPLVAGIIVLCLGFVDNAGMFCMVNQKVASVVLKPGLFLSVFFFIALSYIAIAVKLSMHDRVQSSLSADVDQHIGSDPCRVARQQSKLQTKIGLHLLRFTVVYVLQFLPVCVIVFTTALGGTPSLTLNVFDKILANGNGWMNAIAYRHFAMRTQDDNSASSEVPTRDAAGKLSTRNNPTIGATRLSEDLLEPVPPPRVTSYPHDKRLPTPPSSPEAVQTPRSVLSLPVNVEHADTKPLS</sequence>
<dbReference type="OrthoDB" id="2098790at2759"/>
<evidence type="ECO:0000313" key="8">
    <source>
        <dbReference type="Proteomes" id="UP000053201"/>
    </source>
</evidence>
<feature type="transmembrane region" description="Helical" evidence="6">
    <location>
        <begin position="145"/>
        <end position="167"/>
    </location>
</feature>
<dbReference type="GO" id="GO:0004930">
    <property type="term" value="F:G protein-coupled receptor activity"/>
    <property type="evidence" value="ECO:0007669"/>
    <property type="project" value="TreeGrafter"/>
</dbReference>
<gene>
    <name evidence="7" type="ORF">SPPG_02539</name>
</gene>
<evidence type="ECO:0000256" key="2">
    <source>
        <dbReference type="ARBA" id="ARBA00022692"/>
    </source>
</evidence>
<dbReference type="PANTHER" id="PTHR23112:SF0">
    <property type="entry name" value="TRANSMEMBRANE PROTEIN 116"/>
    <property type="match status" value="1"/>
</dbReference>
<feature type="transmembrane region" description="Helical" evidence="6">
    <location>
        <begin position="20"/>
        <end position="40"/>
    </location>
</feature>
<proteinExistence type="predicted"/>
<feature type="region of interest" description="Disordered" evidence="5">
    <location>
        <begin position="307"/>
        <end position="391"/>
    </location>
</feature>
<dbReference type="GO" id="GO:0007189">
    <property type="term" value="P:adenylate cyclase-activating G protein-coupled receptor signaling pathway"/>
    <property type="evidence" value="ECO:0007669"/>
    <property type="project" value="TreeGrafter"/>
</dbReference>
<name>A0A0L0HKP0_SPIPD</name>
<dbReference type="InParanoid" id="A0A0L0HKP0"/>
<evidence type="ECO:0000256" key="5">
    <source>
        <dbReference type="SAM" id="MobiDB-lite"/>
    </source>
</evidence>
<evidence type="ECO:0000313" key="7">
    <source>
        <dbReference type="EMBL" id="KND02036.1"/>
    </source>
</evidence>
<dbReference type="RefSeq" id="XP_016610075.1">
    <property type="nucleotide sequence ID" value="XM_016750824.1"/>
</dbReference>
<dbReference type="GeneID" id="27686118"/>
<feature type="transmembrane region" description="Helical" evidence="6">
    <location>
        <begin position="248"/>
        <end position="271"/>
    </location>
</feature>
<dbReference type="SUPFAM" id="SSF81321">
    <property type="entry name" value="Family A G protein-coupled receptor-like"/>
    <property type="match status" value="1"/>
</dbReference>
<evidence type="ECO:0000256" key="4">
    <source>
        <dbReference type="ARBA" id="ARBA00023136"/>
    </source>
</evidence>
<feature type="transmembrane region" description="Helical" evidence="6">
    <location>
        <begin position="61"/>
        <end position="83"/>
    </location>
</feature>
<dbReference type="Proteomes" id="UP000053201">
    <property type="component" value="Unassembled WGS sequence"/>
</dbReference>
<dbReference type="Gene3D" id="1.20.1070.10">
    <property type="entry name" value="Rhodopsin 7-helix transmembrane proteins"/>
    <property type="match status" value="1"/>
</dbReference>
<feature type="transmembrane region" description="Helical" evidence="6">
    <location>
        <begin position="187"/>
        <end position="206"/>
    </location>
</feature>